<keyword evidence="1" id="KW-0472">Membrane</keyword>
<accession>A0A498CNC5</accession>
<feature type="transmembrane region" description="Helical" evidence="1">
    <location>
        <begin position="220"/>
        <end position="243"/>
    </location>
</feature>
<feature type="transmembrane region" description="Helical" evidence="1">
    <location>
        <begin position="150"/>
        <end position="176"/>
    </location>
</feature>
<keyword evidence="1" id="KW-1133">Transmembrane helix</keyword>
<sequence length="249" mass="27419">MHCGSRRRFYPPPEPFSIFRKRGVPVGLFGNYAKPGPGIPKDAPPKRGLALFFDVLSREFFELVKLNLLYLLFCVPVVTIPAATTAMCRVTLTMLRDQNHFLWHDFISAFRREFKWSTLLGLPLLALILLCDGALRFYGAAALASPVYGIPLFAGGVLLLLLLCAALYLFPMLALVDLPPRQALKNTLLLALLCLPRNLLALAVIGALGFLLAATLPMSLIYLLLIGCSLTCLVACFCAYGGIRKHVLR</sequence>
<proteinExistence type="predicted"/>
<feature type="transmembrane region" description="Helical" evidence="1">
    <location>
        <begin position="116"/>
        <end position="138"/>
    </location>
</feature>
<gene>
    <name evidence="2" type="ORF">D4A47_04530</name>
</gene>
<feature type="transmembrane region" description="Helical" evidence="1">
    <location>
        <begin position="188"/>
        <end position="214"/>
    </location>
</feature>
<evidence type="ECO:0000313" key="2">
    <source>
        <dbReference type="EMBL" id="RLL13208.1"/>
    </source>
</evidence>
<keyword evidence="3" id="KW-1185">Reference proteome</keyword>
<feature type="transmembrane region" description="Helical" evidence="1">
    <location>
        <begin position="68"/>
        <end position="95"/>
    </location>
</feature>
<keyword evidence="1" id="KW-0812">Transmembrane</keyword>
<reference evidence="2 3" key="1">
    <citation type="submission" date="2018-10" db="EMBL/GenBank/DDBJ databases">
        <title>Anaerotruncus faecis sp. nov., isolated from human feces.</title>
        <authorList>
            <person name="Wang Y.-J."/>
        </authorList>
    </citation>
    <scope>NUCLEOTIDE SEQUENCE [LARGE SCALE GENOMIC DNA]</scope>
    <source>
        <strain evidence="2 3">22A2-44</strain>
    </source>
</reference>
<evidence type="ECO:0000256" key="1">
    <source>
        <dbReference type="SAM" id="Phobius"/>
    </source>
</evidence>
<protein>
    <submittedName>
        <fullName evidence="2">DUF624 domain-containing protein</fullName>
    </submittedName>
</protein>
<evidence type="ECO:0000313" key="3">
    <source>
        <dbReference type="Proteomes" id="UP000276301"/>
    </source>
</evidence>
<dbReference type="EMBL" id="RCHT01000004">
    <property type="protein sequence ID" value="RLL13208.1"/>
    <property type="molecule type" value="Genomic_DNA"/>
</dbReference>
<dbReference type="InterPro" id="IPR006938">
    <property type="entry name" value="DUF624"/>
</dbReference>
<organism evidence="2 3">
    <name type="scientific">Anaerotruncus massiliensis</name>
    <name type="common">ex Liu et al. 2021</name>
    <dbReference type="NCBI Taxonomy" id="2321404"/>
    <lineage>
        <taxon>Bacteria</taxon>
        <taxon>Bacillati</taxon>
        <taxon>Bacillota</taxon>
        <taxon>Clostridia</taxon>
        <taxon>Eubacteriales</taxon>
        <taxon>Oscillospiraceae</taxon>
        <taxon>Anaerotruncus</taxon>
    </lineage>
</organism>
<dbReference type="Pfam" id="PF04854">
    <property type="entry name" value="DUF624"/>
    <property type="match status" value="1"/>
</dbReference>
<dbReference type="Proteomes" id="UP000276301">
    <property type="component" value="Unassembled WGS sequence"/>
</dbReference>
<name>A0A498CNC5_9FIRM</name>
<dbReference type="AlphaFoldDB" id="A0A498CNC5"/>
<comment type="caution">
    <text evidence="2">The sequence shown here is derived from an EMBL/GenBank/DDBJ whole genome shotgun (WGS) entry which is preliminary data.</text>
</comment>